<evidence type="ECO:0000313" key="2">
    <source>
        <dbReference type="Proteomes" id="UP001208041"/>
    </source>
</evidence>
<protein>
    <submittedName>
        <fullName evidence="1">DUF1150 domain-containing protein</fullName>
    </submittedName>
</protein>
<dbReference type="InterPro" id="IPR009531">
    <property type="entry name" value="DUF1150"/>
</dbReference>
<name>A0AAE3LQN7_9RHOB</name>
<dbReference type="Proteomes" id="UP001208041">
    <property type="component" value="Unassembled WGS sequence"/>
</dbReference>
<proteinExistence type="predicted"/>
<dbReference type="AlphaFoldDB" id="A0AAE3LQN7"/>
<accession>A0AAE3LQN7</accession>
<dbReference type="Pfam" id="PF06620">
    <property type="entry name" value="DUF1150"/>
    <property type="match status" value="1"/>
</dbReference>
<sequence>MHTKFQLPDADSRIVYVRAVDVADLPQDIRDEIPDVDQVYSVHKADGEQLALVNDRRTAFFLAREHDYTPMTVH</sequence>
<reference evidence="1" key="1">
    <citation type="submission" date="2022-10" db="EMBL/GenBank/DDBJ databases">
        <authorList>
            <person name="Yue Y."/>
        </authorList>
    </citation>
    <scope>NUCLEOTIDE SEQUENCE</scope>
    <source>
        <strain evidence="1">Z654</strain>
    </source>
</reference>
<dbReference type="EMBL" id="JAOYFC010000001">
    <property type="protein sequence ID" value="MCV6823709.1"/>
    <property type="molecule type" value="Genomic_DNA"/>
</dbReference>
<evidence type="ECO:0000313" key="1">
    <source>
        <dbReference type="EMBL" id="MCV6823709.1"/>
    </source>
</evidence>
<keyword evidence="2" id="KW-1185">Reference proteome</keyword>
<gene>
    <name evidence="1" type="ORF">OH136_03995</name>
</gene>
<organism evidence="1 2">
    <name type="scientific">Halocynthiibacter halioticoli</name>
    <dbReference type="NCBI Taxonomy" id="2986804"/>
    <lineage>
        <taxon>Bacteria</taxon>
        <taxon>Pseudomonadati</taxon>
        <taxon>Pseudomonadota</taxon>
        <taxon>Alphaproteobacteria</taxon>
        <taxon>Rhodobacterales</taxon>
        <taxon>Paracoccaceae</taxon>
        <taxon>Halocynthiibacter</taxon>
    </lineage>
</organism>
<dbReference type="RefSeq" id="WP_263952546.1">
    <property type="nucleotide sequence ID" value="NZ_JAOYFC010000001.1"/>
</dbReference>
<comment type="caution">
    <text evidence="1">The sequence shown here is derived from an EMBL/GenBank/DDBJ whole genome shotgun (WGS) entry which is preliminary data.</text>
</comment>